<evidence type="ECO:0000256" key="4">
    <source>
        <dbReference type="SAM" id="Phobius"/>
    </source>
</evidence>
<evidence type="ECO:0000313" key="7">
    <source>
        <dbReference type="Proteomes" id="UP001201449"/>
    </source>
</evidence>
<gene>
    <name evidence="6" type="ORF">L0U89_01225</name>
</gene>
<proteinExistence type="inferred from homology"/>
<dbReference type="EC" id="2.4.-.-" evidence="6"/>
<feature type="transmembrane region" description="Helical" evidence="4">
    <location>
        <begin position="287"/>
        <end position="311"/>
    </location>
</feature>
<feature type="transmembrane region" description="Helical" evidence="4">
    <location>
        <begin position="350"/>
        <end position="371"/>
    </location>
</feature>
<keyword evidence="4" id="KW-1133">Transmembrane helix</keyword>
<evidence type="ECO:0000256" key="1">
    <source>
        <dbReference type="ARBA" id="ARBA00006739"/>
    </source>
</evidence>
<evidence type="ECO:0000259" key="5">
    <source>
        <dbReference type="Pfam" id="PF00535"/>
    </source>
</evidence>
<evidence type="ECO:0000313" key="6">
    <source>
        <dbReference type="EMBL" id="MCF1749675.1"/>
    </source>
</evidence>
<organism evidence="6 7">
    <name type="scientific">Mariniradius sediminis</name>
    <dbReference type="NCBI Taxonomy" id="2909237"/>
    <lineage>
        <taxon>Bacteria</taxon>
        <taxon>Pseudomonadati</taxon>
        <taxon>Bacteroidota</taxon>
        <taxon>Cytophagia</taxon>
        <taxon>Cytophagales</taxon>
        <taxon>Cyclobacteriaceae</taxon>
        <taxon>Mariniradius</taxon>
    </lineage>
</organism>
<sequence>MFIEILWILFFISLAVQLFYILFIFGRLAFFHTNRTKSTTSEKEGVTVIIAAHNERTNLKKLIPILFEQEYPNFEVMVINDRSYDGTKRVLEKLMEIYPRLRTVTVNYTPTHVTSKKYALTLGIKVAKNDVLLLTDADCWPKSTKWIDIMTAPVRTEGKDFALGFSQYEEGKTLLNKWIQFETLLNGIQYLSFGLLKAPYMGVGRNLCYRRSYFMENKAFKGIWDIFCGDDDLYVNIHSNGRNTAVVVDPESITYTVPKENWTDYVQQKKRHFHAGKYYRTGSKLQIGWYAFTHTVFWISALTLAVLTGIGQQWEQFLVIIGIILVRSALITSVFKSARKKLEGISKAGWSAAFDFVYSAYFWFLGSMGYLSKRVRWK</sequence>
<keyword evidence="4" id="KW-0472">Membrane</keyword>
<reference evidence="6 7" key="1">
    <citation type="submission" date="2022-01" db="EMBL/GenBank/DDBJ databases">
        <title>Mariniradius saccharolyticus sp. nov., isolated from sediment of a river.</title>
        <authorList>
            <person name="Liu H."/>
        </authorList>
    </citation>
    <scope>NUCLEOTIDE SEQUENCE [LARGE SCALE GENOMIC DNA]</scope>
    <source>
        <strain evidence="6 7">RY-2</strain>
    </source>
</reference>
<feature type="transmembrane region" description="Helical" evidence="4">
    <location>
        <begin position="317"/>
        <end position="338"/>
    </location>
</feature>
<comment type="similarity">
    <text evidence="1">Belongs to the glycosyltransferase 2 family.</text>
</comment>
<dbReference type="InterPro" id="IPR001173">
    <property type="entry name" value="Glyco_trans_2-like"/>
</dbReference>
<accession>A0ABS9BQQ7</accession>
<name>A0ABS9BQQ7_9BACT</name>
<feature type="domain" description="Glycosyltransferase 2-like" evidence="5">
    <location>
        <begin position="47"/>
        <end position="214"/>
    </location>
</feature>
<keyword evidence="4" id="KW-0812">Transmembrane</keyword>
<dbReference type="GO" id="GO:0016757">
    <property type="term" value="F:glycosyltransferase activity"/>
    <property type="evidence" value="ECO:0007669"/>
    <property type="project" value="UniProtKB-KW"/>
</dbReference>
<feature type="transmembrane region" description="Helical" evidence="4">
    <location>
        <begin position="6"/>
        <end position="30"/>
    </location>
</feature>
<keyword evidence="2 6" id="KW-0328">Glycosyltransferase</keyword>
<evidence type="ECO:0000256" key="3">
    <source>
        <dbReference type="ARBA" id="ARBA00022679"/>
    </source>
</evidence>
<protein>
    <submittedName>
        <fullName evidence="6">Glycosyltransferase</fullName>
        <ecNumber evidence="6">2.4.-.-</ecNumber>
    </submittedName>
</protein>
<dbReference type="EMBL" id="JAKEVZ010000001">
    <property type="protein sequence ID" value="MCF1749675.1"/>
    <property type="molecule type" value="Genomic_DNA"/>
</dbReference>
<dbReference type="SUPFAM" id="SSF53448">
    <property type="entry name" value="Nucleotide-diphospho-sugar transferases"/>
    <property type="match status" value="1"/>
</dbReference>
<dbReference type="PANTHER" id="PTHR43630:SF1">
    <property type="entry name" value="POLY-BETA-1,6-N-ACETYL-D-GLUCOSAMINE SYNTHASE"/>
    <property type="match status" value="1"/>
</dbReference>
<dbReference type="Gene3D" id="3.90.550.10">
    <property type="entry name" value="Spore Coat Polysaccharide Biosynthesis Protein SpsA, Chain A"/>
    <property type="match status" value="1"/>
</dbReference>
<evidence type="ECO:0000256" key="2">
    <source>
        <dbReference type="ARBA" id="ARBA00022676"/>
    </source>
</evidence>
<keyword evidence="7" id="KW-1185">Reference proteome</keyword>
<dbReference type="RefSeq" id="WP_234859846.1">
    <property type="nucleotide sequence ID" value="NZ_JAKEVZ010000001.1"/>
</dbReference>
<keyword evidence="3 6" id="KW-0808">Transferase</keyword>
<dbReference type="Proteomes" id="UP001201449">
    <property type="component" value="Unassembled WGS sequence"/>
</dbReference>
<dbReference type="PANTHER" id="PTHR43630">
    <property type="entry name" value="POLY-BETA-1,6-N-ACETYL-D-GLUCOSAMINE SYNTHASE"/>
    <property type="match status" value="1"/>
</dbReference>
<dbReference type="Pfam" id="PF00535">
    <property type="entry name" value="Glycos_transf_2"/>
    <property type="match status" value="1"/>
</dbReference>
<comment type="caution">
    <text evidence="6">The sequence shown here is derived from an EMBL/GenBank/DDBJ whole genome shotgun (WGS) entry which is preliminary data.</text>
</comment>
<dbReference type="InterPro" id="IPR029044">
    <property type="entry name" value="Nucleotide-diphossugar_trans"/>
</dbReference>